<reference evidence="3 4" key="1">
    <citation type="journal article" date="2017" name="ISME J.">
        <title>Energy and carbon metabolisms in a deep terrestrial subsurface fluid microbial community.</title>
        <authorList>
            <person name="Momper L."/>
            <person name="Jungbluth S.P."/>
            <person name="Lee M.D."/>
            <person name="Amend J.P."/>
        </authorList>
    </citation>
    <scope>NUCLEOTIDE SEQUENCE [LARGE SCALE GENOMIC DNA]</scope>
    <source>
        <strain evidence="3">SURF_5</strain>
    </source>
</reference>
<proteinExistence type="predicted"/>
<dbReference type="PANTHER" id="PTHR33525:SF3">
    <property type="entry name" value="RIBONUCLEASE Y"/>
    <property type="match status" value="1"/>
</dbReference>
<dbReference type="InterPro" id="IPR006675">
    <property type="entry name" value="HDIG_dom"/>
</dbReference>
<name>A0A3A4NIY4_ABYX5</name>
<sequence length="282" mass="32035">MNLSINQFKKKLMEIHEISTLPQVMARIIEIVTDENSCATDLAAEITKDKSLTAKILKIVNSAYYGFYREIVKVSDAVVVLGFNEIKRLSLAMSVLDMFRKDKRTQHRISLWNHSLACAAMSDIIERERGLRNRGAFTAGLLHDIGKAVLDQYFPPMFAAVQVLVHEQSLQFYEAERQLFGFDHSDIGCWLTEKWNLPQNLIEAIRCHHRPETAQTEPELARIVYLANRLSNEFVRMKNSGLTVQNVALEGDPDFAPEKKVQLLLELEQRVAGSTAADLIGY</sequence>
<dbReference type="InterPro" id="IPR052340">
    <property type="entry name" value="RNase_Y/CdgJ"/>
</dbReference>
<dbReference type="SUPFAM" id="SSF109604">
    <property type="entry name" value="HD-domain/PDEase-like"/>
    <property type="match status" value="1"/>
</dbReference>
<evidence type="ECO:0000313" key="3">
    <source>
        <dbReference type="EMBL" id="RJP19149.1"/>
    </source>
</evidence>
<feature type="domain" description="HD" evidence="1">
    <location>
        <begin position="111"/>
        <end position="233"/>
    </location>
</feature>
<dbReference type="PROSITE" id="PS51833">
    <property type="entry name" value="HDOD"/>
    <property type="match status" value="1"/>
</dbReference>
<dbReference type="PROSITE" id="PS51831">
    <property type="entry name" value="HD"/>
    <property type="match status" value="1"/>
</dbReference>
<feature type="domain" description="HDOD" evidence="2">
    <location>
        <begin position="18"/>
        <end position="211"/>
    </location>
</feature>
<evidence type="ECO:0000259" key="2">
    <source>
        <dbReference type="PROSITE" id="PS51833"/>
    </source>
</evidence>
<dbReference type="AlphaFoldDB" id="A0A3A4NIY4"/>
<evidence type="ECO:0000313" key="4">
    <source>
        <dbReference type="Proteomes" id="UP000265882"/>
    </source>
</evidence>
<dbReference type="Gene3D" id="1.10.3210.10">
    <property type="entry name" value="Hypothetical protein af1432"/>
    <property type="match status" value="1"/>
</dbReference>
<evidence type="ECO:0000259" key="1">
    <source>
        <dbReference type="PROSITE" id="PS51831"/>
    </source>
</evidence>
<accession>A0A3A4NIY4</accession>
<organism evidence="3 4">
    <name type="scientific">Abyssobacteria bacterium (strain SURF_5)</name>
    <dbReference type="NCBI Taxonomy" id="2093360"/>
    <lineage>
        <taxon>Bacteria</taxon>
        <taxon>Pseudomonadati</taxon>
        <taxon>Candidatus Hydrogenedentota</taxon>
        <taxon>Candidatus Abyssobacteria</taxon>
    </lineage>
</organism>
<dbReference type="InterPro" id="IPR006674">
    <property type="entry name" value="HD_domain"/>
</dbReference>
<comment type="caution">
    <text evidence="3">The sequence shown here is derived from an EMBL/GenBank/DDBJ whole genome shotgun (WGS) entry which is preliminary data.</text>
</comment>
<dbReference type="SMART" id="SM00471">
    <property type="entry name" value="HDc"/>
    <property type="match status" value="1"/>
</dbReference>
<dbReference type="Pfam" id="PF08668">
    <property type="entry name" value="HDOD"/>
    <property type="match status" value="1"/>
</dbReference>
<gene>
    <name evidence="3" type="ORF">C4520_13240</name>
</gene>
<dbReference type="InterPro" id="IPR003607">
    <property type="entry name" value="HD/PDEase_dom"/>
</dbReference>
<dbReference type="EMBL" id="QZKU01000092">
    <property type="protein sequence ID" value="RJP19149.1"/>
    <property type="molecule type" value="Genomic_DNA"/>
</dbReference>
<dbReference type="Proteomes" id="UP000265882">
    <property type="component" value="Unassembled WGS sequence"/>
</dbReference>
<dbReference type="NCBIfam" id="TIGR00277">
    <property type="entry name" value="HDIG"/>
    <property type="match status" value="1"/>
</dbReference>
<dbReference type="InterPro" id="IPR013976">
    <property type="entry name" value="HDOD"/>
</dbReference>
<dbReference type="PANTHER" id="PTHR33525">
    <property type="match status" value="1"/>
</dbReference>
<protein>
    <submittedName>
        <fullName evidence="3">HDOD domain-containing protein</fullName>
    </submittedName>
</protein>